<evidence type="ECO:0000256" key="1">
    <source>
        <dbReference type="ARBA" id="ARBA00008558"/>
    </source>
</evidence>
<comment type="caution">
    <text evidence="10">The sequence shown here is derived from an EMBL/GenBank/DDBJ whole genome shotgun (WGS) entry which is preliminary data.</text>
</comment>
<evidence type="ECO:0000313" key="11">
    <source>
        <dbReference type="Proteomes" id="UP000239649"/>
    </source>
</evidence>
<dbReference type="EC" id="5.1.3.8" evidence="2"/>
<proteinExistence type="inferred from homology"/>
<evidence type="ECO:0000256" key="2">
    <source>
        <dbReference type="ARBA" id="ARBA00013176"/>
    </source>
</evidence>
<evidence type="ECO:0000256" key="6">
    <source>
        <dbReference type="ARBA" id="ARBA00031909"/>
    </source>
</evidence>
<dbReference type="AlphaFoldDB" id="A0A2P6VIA9"/>
<accession>A0A2P6VIA9</accession>
<sequence>MWVPAAGSGTTDTTVGGGAGGHLGTEFRADCTPLDRAAQEYGHEMEATYILLAAAKQLGCSGDELAELRRFAARVGQAAQDGYDGKGGGGFWTYDEGGPVLKATCSSGVWFKEWWPQFEGMSGLFWQWRLTGEAVYWQRMLATLCQVARDLADPRDGEFFQNWAPSKSAPVGGGTTKADKWKAGRPGDARCGMAAHSAHSTAVLRAYRELLGLPGEVSSIGAGHYVLRDGKLVEGSGETAGARVADGTIGMDEARQRHQQLLQRQFFGREPPRYNPSSF</sequence>
<dbReference type="OrthoDB" id="525068at2759"/>
<evidence type="ECO:0000256" key="8">
    <source>
        <dbReference type="ARBA" id="ARBA00034243"/>
    </source>
</evidence>
<evidence type="ECO:0000313" key="10">
    <source>
        <dbReference type="EMBL" id="PSC73821.1"/>
    </source>
</evidence>
<dbReference type="GO" id="GO:0050121">
    <property type="term" value="F:N-acylglucosamine 2-epimerase activity"/>
    <property type="evidence" value="ECO:0007669"/>
    <property type="project" value="UniProtKB-EC"/>
</dbReference>
<protein>
    <recommendedName>
        <fullName evidence="3">N-acylglucosamine 2-epimerase</fullName>
        <ecNumber evidence="2">5.1.3.8</ecNumber>
    </recommendedName>
    <alternativeName>
        <fullName evidence="7">GlcNAc 2-epimerase</fullName>
    </alternativeName>
    <alternativeName>
        <fullName evidence="5">N-acetyl-D-glucosamine 2-epimerase</fullName>
    </alternativeName>
    <alternativeName>
        <fullName evidence="6">Renin-binding protein</fullName>
    </alternativeName>
</protein>
<evidence type="ECO:0000256" key="9">
    <source>
        <dbReference type="ARBA" id="ARBA00046544"/>
    </source>
</evidence>
<reference evidence="10 11" key="1">
    <citation type="journal article" date="2018" name="Plant J.">
        <title>Genome sequences of Chlorella sorokiniana UTEX 1602 and Micractinium conductrix SAG 241.80: implications to maltose excretion by a green alga.</title>
        <authorList>
            <person name="Arriola M.B."/>
            <person name="Velmurugan N."/>
            <person name="Zhang Y."/>
            <person name="Plunkett M.H."/>
            <person name="Hondzo H."/>
            <person name="Barney B.M."/>
        </authorList>
    </citation>
    <scope>NUCLEOTIDE SEQUENCE [LARGE SCALE GENOMIC DNA]</scope>
    <source>
        <strain evidence="10 11">SAG 241.80</strain>
    </source>
</reference>
<dbReference type="InterPro" id="IPR010819">
    <property type="entry name" value="AGE/CE"/>
</dbReference>
<dbReference type="Pfam" id="PF07221">
    <property type="entry name" value="GlcNAc_2-epim"/>
    <property type="match status" value="1"/>
</dbReference>
<name>A0A2P6VIA9_9CHLO</name>
<comment type="catalytic activity">
    <reaction evidence="8">
        <text>an N-acyl-D-glucosamine = an N-acyl-D-mannosamine</text>
        <dbReference type="Rhea" id="RHEA:19033"/>
        <dbReference type="ChEBI" id="CHEBI:16062"/>
        <dbReference type="ChEBI" id="CHEBI:17274"/>
        <dbReference type="EC" id="5.1.3.8"/>
    </reaction>
    <physiologicalReaction direction="left-to-right" evidence="8">
        <dbReference type="Rhea" id="RHEA:19034"/>
    </physiologicalReaction>
    <physiologicalReaction direction="right-to-left" evidence="8">
        <dbReference type="Rhea" id="RHEA:19035"/>
    </physiologicalReaction>
</comment>
<dbReference type="EMBL" id="LHPF02000006">
    <property type="protein sequence ID" value="PSC73821.1"/>
    <property type="molecule type" value="Genomic_DNA"/>
</dbReference>
<dbReference type="InterPro" id="IPR008928">
    <property type="entry name" value="6-hairpin_glycosidase_sf"/>
</dbReference>
<dbReference type="InterPro" id="IPR012341">
    <property type="entry name" value="6hp_glycosidase-like_sf"/>
</dbReference>
<evidence type="ECO:0000256" key="3">
    <source>
        <dbReference type="ARBA" id="ARBA00014959"/>
    </source>
</evidence>
<dbReference type="Gene3D" id="1.50.10.10">
    <property type="match status" value="1"/>
</dbReference>
<dbReference type="GO" id="GO:0005975">
    <property type="term" value="P:carbohydrate metabolic process"/>
    <property type="evidence" value="ECO:0007669"/>
    <property type="project" value="InterPro"/>
</dbReference>
<keyword evidence="4" id="KW-0413">Isomerase</keyword>
<comment type="similarity">
    <text evidence="1">Belongs to the N-acylglucosamine 2-epimerase family.</text>
</comment>
<gene>
    <name evidence="10" type="ORF">C2E20_2955</name>
</gene>
<keyword evidence="11" id="KW-1185">Reference proteome</keyword>
<dbReference type="Proteomes" id="UP000239649">
    <property type="component" value="Unassembled WGS sequence"/>
</dbReference>
<comment type="subunit">
    <text evidence="9">Homodimer. Forms a heterodimer with renin and inhibits its activity.</text>
</comment>
<evidence type="ECO:0000256" key="7">
    <source>
        <dbReference type="ARBA" id="ARBA00033215"/>
    </source>
</evidence>
<evidence type="ECO:0000256" key="5">
    <source>
        <dbReference type="ARBA" id="ARBA00031608"/>
    </source>
</evidence>
<dbReference type="SUPFAM" id="SSF48208">
    <property type="entry name" value="Six-hairpin glycosidases"/>
    <property type="match status" value="1"/>
</dbReference>
<evidence type="ECO:0000256" key="4">
    <source>
        <dbReference type="ARBA" id="ARBA00023235"/>
    </source>
</evidence>
<organism evidence="10 11">
    <name type="scientific">Micractinium conductrix</name>
    <dbReference type="NCBI Taxonomy" id="554055"/>
    <lineage>
        <taxon>Eukaryota</taxon>
        <taxon>Viridiplantae</taxon>
        <taxon>Chlorophyta</taxon>
        <taxon>core chlorophytes</taxon>
        <taxon>Trebouxiophyceae</taxon>
        <taxon>Chlorellales</taxon>
        <taxon>Chlorellaceae</taxon>
        <taxon>Chlorella clade</taxon>
        <taxon>Micractinium</taxon>
    </lineage>
</organism>